<dbReference type="HAMAP" id="MF_00182">
    <property type="entry name" value="Formyl_trans"/>
    <property type="match status" value="1"/>
</dbReference>
<evidence type="ECO:0000256" key="3">
    <source>
        <dbReference type="ARBA" id="ARBA00012261"/>
    </source>
</evidence>
<evidence type="ECO:0000256" key="8">
    <source>
        <dbReference type="HAMAP-Rule" id="MF_00182"/>
    </source>
</evidence>
<evidence type="ECO:0000256" key="1">
    <source>
        <dbReference type="ARBA" id="ARBA00002606"/>
    </source>
</evidence>
<keyword evidence="12" id="KW-1185">Reference proteome</keyword>
<dbReference type="OrthoDB" id="9802815at2"/>
<dbReference type="SUPFAM" id="SSF50486">
    <property type="entry name" value="FMT C-terminal domain-like"/>
    <property type="match status" value="1"/>
</dbReference>
<feature type="binding site" evidence="8">
    <location>
        <begin position="115"/>
        <end position="118"/>
    </location>
    <ligand>
        <name>(6S)-5,6,7,8-tetrahydrofolate</name>
        <dbReference type="ChEBI" id="CHEBI:57453"/>
    </ligand>
</feature>
<dbReference type="InterPro" id="IPR001555">
    <property type="entry name" value="GART_AS"/>
</dbReference>
<evidence type="ECO:0000256" key="5">
    <source>
        <dbReference type="ARBA" id="ARBA00022679"/>
    </source>
</evidence>
<name>A0A1H3VL38_9BACT</name>
<dbReference type="CDD" id="cd08704">
    <property type="entry name" value="Met_tRNA_FMT_C"/>
    <property type="match status" value="1"/>
</dbReference>
<dbReference type="InterPro" id="IPR002376">
    <property type="entry name" value="Formyl_transf_N"/>
</dbReference>
<dbReference type="AlphaFoldDB" id="A0A1H3VL38"/>
<proteinExistence type="inferred from homology"/>
<feature type="domain" description="Formyl transferase C-terminal" evidence="10">
    <location>
        <begin position="210"/>
        <end position="305"/>
    </location>
</feature>
<evidence type="ECO:0000256" key="2">
    <source>
        <dbReference type="ARBA" id="ARBA00010699"/>
    </source>
</evidence>
<dbReference type="Pfam" id="PF00551">
    <property type="entry name" value="Formyl_trans_N"/>
    <property type="match status" value="1"/>
</dbReference>
<dbReference type="RefSeq" id="WP_092343981.1">
    <property type="nucleotide sequence ID" value="NZ_FNQN01000001.1"/>
</dbReference>
<dbReference type="Gene3D" id="3.40.50.170">
    <property type="entry name" value="Formyl transferase, N-terminal domain"/>
    <property type="match status" value="1"/>
</dbReference>
<dbReference type="SUPFAM" id="SSF53328">
    <property type="entry name" value="Formyltransferase"/>
    <property type="match status" value="1"/>
</dbReference>
<dbReference type="GO" id="GO:0005829">
    <property type="term" value="C:cytosol"/>
    <property type="evidence" value="ECO:0007669"/>
    <property type="project" value="TreeGrafter"/>
</dbReference>
<evidence type="ECO:0000256" key="7">
    <source>
        <dbReference type="ARBA" id="ARBA00048558"/>
    </source>
</evidence>
<dbReference type="InterPro" id="IPR041711">
    <property type="entry name" value="Met-tRNA-FMT_N"/>
</dbReference>
<protein>
    <recommendedName>
        <fullName evidence="4 8">Methionyl-tRNA formyltransferase</fullName>
        <ecNumber evidence="3 8">2.1.2.9</ecNumber>
    </recommendedName>
</protein>
<dbReference type="PROSITE" id="PS00373">
    <property type="entry name" value="GART"/>
    <property type="match status" value="1"/>
</dbReference>
<evidence type="ECO:0000313" key="11">
    <source>
        <dbReference type="EMBL" id="SDZ74822.1"/>
    </source>
</evidence>
<dbReference type="PANTHER" id="PTHR11138">
    <property type="entry name" value="METHIONYL-TRNA FORMYLTRANSFERASE"/>
    <property type="match status" value="1"/>
</dbReference>
<keyword evidence="5 8" id="KW-0808">Transferase</keyword>
<evidence type="ECO:0000259" key="9">
    <source>
        <dbReference type="Pfam" id="PF00551"/>
    </source>
</evidence>
<accession>A0A1H3VL38</accession>
<dbReference type="CDD" id="cd08646">
    <property type="entry name" value="FMT_core_Met-tRNA-FMT_N"/>
    <property type="match status" value="1"/>
</dbReference>
<reference evidence="11 12" key="1">
    <citation type="submission" date="2016-10" db="EMBL/GenBank/DDBJ databases">
        <authorList>
            <person name="de Groot N.N."/>
        </authorList>
    </citation>
    <scope>NUCLEOTIDE SEQUENCE [LARGE SCALE GENOMIC DNA]</scope>
    <source>
        <strain evidence="11 12">DSM 7343</strain>
    </source>
</reference>
<feature type="domain" description="Formyl transferase N-terminal" evidence="9">
    <location>
        <begin position="13"/>
        <end position="185"/>
    </location>
</feature>
<dbReference type="Proteomes" id="UP000199409">
    <property type="component" value="Unassembled WGS sequence"/>
</dbReference>
<evidence type="ECO:0000256" key="6">
    <source>
        <dbReference type="ARBA" id="ARBA00022917"/>
    </source>
</evidence>
<dbReference type="InterPro" id="IPR036477">
    <property type="entry name" value="Formyl_transf_N_sf"/>
</dbReference>
<dbReference type="NCBIfam" id="TIGR00460">
    <property type="entry name" value="fmt"/>
    <property type="match status" value="1"/>
</dbReference>
<dbReference type="EC" id="2.1.2.9" evidence="3 8"/>
<keyword evidence="6 8" id="KW-0648">Protein biosynthesis</keyword>
<comment type="catalytic activity">
    <reaction evidence="7 8">
        <text>L-methionyl-tRNA(fMet) + (6R)-10-formyltetrahydrofolate = N-formyl-L-methionyl-tRNA(fMet) + (6S)-5,6,7,8-tetrahydrofolate + H(+)</text>
        <dbReference type="Rhea" id="RHEA:24380"/>
        <dbReference type="Rhea" id="RHEA-COMP:9952"/>
        <dbReference type="Rhea" id="RHEA-COMP:9953"/>
        <dbReference type="ChEBI" id="CHEBI:15378"/>
        <dbReference type="ChEBI" id="CHEBI:57453"/>
        <dbReference type="ChEBI" id="CHEBI:78530"/>
        <dbReference type="ChEBI" id="CHEBI:78844"/>
        <dbReference type="ChEBI" id="CHEBI:195366"/>
        <dbReference type="EC" id="2.1.2.9"/>
    </reaction>
</comment>
<gene>
    <name evidence="8" type="primary">fmt</name>
    <name evidence="11" type="ORF">SAMN05660420_00102</name>
</gene>
<comment type="similarity">
    <text evidence="2 8">Belongs to the Fmt family.</text>
</comment>
<evidence type="ECO:0000259" key="10">
    <source>
        <dbReference type="Pfam" id="PF02911"/>
    </source>
</evidence>
<organism evidence="11 12">
    <name type="scientific">Desulfuromusa kysingii</name>
    <dbReference type="NCBI Taxonomy" id="37625"/>
    <lineage>
        <taxon>Bacteria</taxon>
        <taxon>Pseudomonadati</taxon>
        <taxon>Thermodesulfobacteriota</taxon>
        <taxon>Desulfuromonadia</taxon>
        <taxon>Desulfuromonadales</taxon>
        <taxon>Geopsychrobacteraceae</taxon>
        <taxon>Desulfuromusa</taxon>
    </lineage>
</organism>
<evidence type="ECO:0000256" key="4">
    <source>
        <dbReference type="ARBA" id="ARBA00016014"/>
    </source>
</evidence>
<dbReference type="STRING" id="37625.SAMN05660420_00102"/>
<dbReference type="Pfam" id="PF02911">
    <property type="entry name" value="Formyl_trans_C"/>
    <property type="match status" value="1"/>
</dbReference>
<dbReference type="InterPro" id="IPR037022">
    <property type="entry name" value="Formyl_trans_C_sf"/>
</dbReference>
<evidence type="ECO:0000313" key="12">
    <source>
        <dbReference type="Proteomes" id="UP000199409"/>
    </source>
</evidence>
<dbReference type="PANTHER" id="PTHR11138:SF5">
    <property type="entry name" value="METHIONYL-TRNA FORMYLTRANSFERASE, MITOCHONDRIAL"/>
    <property type="match status" value="1"/>
</dbReference>
<dbReference type="InterPro" id="IPR044135">
    <property type="entry name" value="Met-tRNA-FMT_C"/>
</dbReference>
<dbReference type="InterPro" id="IPR005794">
    <property type="entry name" value="Fmt"/>
</dbReference>
<sequence length="316" mass="34297">MLKPESLRTVFMGTPEFALGALEGLLASGVNLVGVYTQPDRPKGRGKKLAASPVKQLAMKHEIPVFQPQKLRDPVAVEALRQLQPDLIIVVAYGQILPQVILEMPSYHCINIHASLLPKYRGAAPINKAIIDGETETGVTTMLMDVGLDTGDMLIKRSLKIGENETSGQLHDRLALLGREVLEETLQQLCAGTLVRTKQDDELSCYAPMMKKEDGLIDWQKSATDIHNQVRGLDPWPGAYTYLDDEVLKIATTTVVADNSGEPGTILSADKTGVCVACGEGALNVGELQLPGKKRLSAMNFLSGRPLFVGTRLRSS</sequence>
<comment type="function">
    <text evidence="1 8">Attaches a formyl group to the free amino group of methionyl-tRNA(fMet). The formyl group appears to play a dual role in the initiator identity of N-formylmethionyl-tRNA by promoting its recognition by IF2 and preventing the misappropriation of this tRNA by the elongation apparatus.</text>
</comment>
<dbReference type="InterPro" id="IPR011034">
    <property type="entry name" value="Formyl_transferase-like_C_sf"/>
</dbReference>
<dbReference type="GO" id="GO:0004479">
    <property type="term" value="F:methionyl-tRNA formyltransferase activity"/>
    <property type="evidence" value="ECO:0007669"/>
    <property type="project" value="UniProtKB-UniRule"/>
</dbReference>
<dbReference type="FunFam" id="3.40.50.12230:FF:000001">
    <property type="entry name" value="Methionyl-tRNA formyltransferase"/>
    <property type="match status" value="1"/>
</dbReference>
<dbReference type="InterPro" id="IPR005793">
    <property type="entry name" value="Formyl_trans_C"/>
</dbReference>
<dbReference type="Gene3D" id="3.10.25.10">
    <property type="entry name" value="Formyl transferase, C-terminal domain"/>
    <property type="match status" value="1"/>
</dbReference>
<dbReference type="EMBL" id="FNQN01000001">
    <property type="protein sequence ID" value="SDZ74822.1"/>
    <property type="molecule type" value="Genomic_DNA"/>
</dbReference>